<keyword evidence="2" id="KW-1185">Reference proteome</keyword>
<accession>A0A1U9K6Z3</accession>
<dbReference type="Proteomes" id="UP000188603">
    <property type="component" value="Chromosome"/>
</dbReference>
<sequence length="113" mass="13333">MSDHLKRGNVLWESSRMFLPEHREQLLARRKEKERVEKPILDEQQQEEVNRVISEALVEGCQVTITYYDEGHIYALTGDIHSWDMYAQVLHVRDEDGEMHAIPFDHVVNVEMS</sequence>
<evidence type="ECO:0008006" key="3">
    <source>
        <dbReference type="Google" id="ProtNLM"/>
    </source>
</evidence>
<dbReference type="RefSeq" id="WP_077719665.1">
    <property type="nucleotide sequence ID" value="NZ_CP019699.1"/>
</dbReference>
<evidence type="ECO:0000313" key="1">
    <source>
        <dbReference type="EMBL" id="AQS55804.1"/>
    </source>
</evidence>
<proteinExistence type="predicted"/>
<name>A0A1U9K6Z3_9BACL</name>
<evidence type="ECO:0000313" key="2">
    <source>
        <dbReference type="Proteomes" id="UP000188603"/>
    </source>
</evidence>
<dbReference type="PANTHER" id="PTHR40051">
    <property type="entry name" value="IG HYPOTHETICAL 15966"/>
    <property type="match status" value="1"/>
</dbReference>
<organism evidence="1 2">
    <name type="scientific">Novibacillus thermophilus</name>
    <dbReference type="NCBI Taxonomy" id="1471761"/>
    <lineage>
        <taxon>Bacteria</taxon>
        <taxon>Bacillati</taxon>
        <taxon>Bacillota</taxon>
        <taxon>Bacilli</taxon>
        <taxon>Bacillales</taxon>
        <taxon>Thermoactinomycetaceae</taxon>
        <taxon>Novibacillus</taxon>
    </lineage>
</organism>
<dbReference type="PANTHER" id="PTHR40051:SF1">
    <property type="entry name" value="YOLD-LIKE FAMILY PROTEIN"/>
    <property type="match status" value="1"/>
</dbReference>
<dbReference type="STRING" id="1471761.B0W44_08380"/>
<reference evidence="1 2" key="1">
    <citation type="journal article" date="2015" name="Int. J. Syst. Evol. Microbiol.">
        <title>Novibacillus thermophilus gen. nov., sp. nov., a Gram-staining-negative and moderately thermophilic member of the family Thermoactinomycetaceae.</title>
        <authorList>
            <person name="Yang G."/>
            <person name="Chen J."/>
            <person name="Zhou S."/>
        </authorList>
    </citation>
    <scope>NUCLEOTIDE SEQUENCE [LARGE SCALE GENOMIC DNA]</scope>
    <source>
        <strain evidence="1 2">SG-1</strain>
    </source>
</reference>
<dbReference type="KEGG" id="ntr:B0W44_08380"/>
<dbReference type="OrthoDB" id="2376882at2"/>
<dbReference type="EMBL" id="CP019699">
    <property type="protein sequence ID" value="AQS55804.1"/>
    <property type="molecule type" value="Genomic_DNA"/>
</dbReference>
<dbReference type="InterPro" id="IPR014962">
    <property type="entry name" value="YolD"/>
</dbReference>
<gene>
    <name evidence="1" type="ORF">B0W44_08380</name>
</gene>
<protein>
    <recommendedName>
        <fullName evidence="3">YolD-like family protein</fullName>
    </recommendedName>
</protein>
<dbReference type="AlphaFoldDB" id="A0A1U9K6Z3"/>
<dbReference type="Pfam" id="PF08863">
    <property type="entry name" value="YolD"/>
    <property type="match status" value="1"/>
</dbReference>